<dbReference type="PANTHER" id="PTHR47670:SF1">
    <property type="entry name" value="ADENYLYLSULFATASE HINT3"/>
    <property type="match status" value="1"/>
</dbReference>
<dbReference type="InterPro" id="IPR001310">
    <property type="entry name" value="Histidine_triad_HIT"/>
</dbReference>
<feature type="active site" description="Tele-AMP-histidine intermediate" evidence="1">
    <location>
        <position position="99"/>
    </location>
</feature>
<gene>
    <name evidence="5" type="ORF">COV04_02815</name>
</gene>
<organism evidence="5 6">
    <name type="scientific">Candidatus Uhrbacteria bacterium CG10_big_fil_rev_8_21_14_0_10_48_11</name>
    <dbReference type="NCBI Taxonomy" id="1975037"/>
    <lineage>
        <taxon>Bacteria</taxon>
        <taxon>Candidatus Uhriibacteriota</taxon>
    </lineage>
</organism>
<dbReference type="SUPFAM" id="SSF54197">
    <property type="entry name" value="HIT-like"/>
    <property type="match status" value="1"/>
</dbReference>
<sequence>MEECIFCKIVAEEIPSTKIYEDDAVVAFLDIQPIRPGHTLLIPKEHSDTLLQLSIQTLAALTSRLQLIAKAVMEGANAEAFNITLNNGKASGQLVFHTHFHIIPRKTDDGLQPWQHHKYAEGEAETIAKNIRAAVGIDK</sequence>
<dbReference type="CDD" id="cd01277">
    <property type="entry name" value="HINT_subgroup"/>
    <property type="match status" value="1"/>
</dbReference>
<accession>A0A2M8LEG7</accession>
<dbReference type="PANTHER" id="PTHR47670">
    <property type="entry name" value="ADENYLYLSULFATASE HINT3"/>
    <property type="match status" value="1"/>
</dbReference>
<comment type="caution">
    <text evidence="5">The sequence shown here is derived from an EMBL/GenBank/DDBJ whole genome shotgun (WGS) entry which is preliminary data.</text>
</comment>
<feature type="domain" description="HIT" evidence="4">
    <location>
        <begin position="5"/>
        <end position="112"/>
    </location>
</feature>
<evidence type="ECO:0000259" key="4">
    <source>
        <dbReference type="PROSITE" id="PS51084"/>
    </source>
</evidence>
<dbReference type="PROSITE" id="PS51084">
    <property type="entry name" value="HIT_2"/>
    <property type="match status" value="1"/>
</dbReference>
<protein>
    <submittedName>
        <fullName evidence="5">HIT family protein</fullName>
    </submittedName>
</protein>
<feature type="short sequence motif" description="Histidine triad motif" evidence="2 3">
    <location>
        <begin position="97"/>
        <end position="101"/>
    </location>
</feature>
<dbReference type="AlphaFoldDB" id="A0A2M8LEG7"/>
<dbReference type="InterPro" id="IPR019808">
    <property type="entry name" value="Histidine_triad_CS"/>
</dbReference>
<dbReference type="GO" id="GO:0047627">
    <property type="term" value="F:adenylylsulfatase activity"/>
    <property type="evidence" value="ECO:0007669"/>
    <property type="project" value="TreeGrafter"/>
</dbReference>
<reference evidence="5 6" key="1">
    <citation type="submission" date="2017-09" db="EMBL/GenBank/DDBJ databases">
        <title>Depth-based differentiation of microbial function through sediment-hosted aquifers and enrichment of novel symbionts in the deep terrestrial subsurface.</title>
        <authorList>
            <person name="Probst A.J."/>
            <person name="Ladd B."/>
            <person name="Jarett J.K."/>
            <person name="Geller-Mcgrath D.E."/>
            <person name="Sieber C.M."/>
            <person name="Emerson J.B."/>
            <person name="Anantharaman K."/>
            <person name="Thomas B.C."/>
            <person name="Malmstrom R."/>
            <person name="Stieglmeier M."/>
            <person name="Klingl A."/>
            <person name="Woyke T."/>
            <person name="Ryan C.M."/>
            <person name="Banfield J.F."/>
        </authorList>
    </citation>
    <scope>NUCLEOTIDE SEQUENCE [LARGE SCALE GENOMIC DNA]</scope>
    <source>
        <strain evidence="5">CG10_big_fil_rev_8_21_14_0_10_48_11</strain>
    </source>
</reference>
<evidence type="ECO:0000256" key="1">
    <source>
        <dbReference type="PIRSR" id="PIRSR601310-1"/>
    </source>
</evidence>
<dbReference type="Gene3D" id="3.30.428.10">
    <property type="entry name" value="HIT-like"/>
    <property type="match status" value="1"/>
</dbReference>
<name>A0A2M8LEG7_9BACT</name>
<dbReference type="PRINTS" id="PR00332">
    <property type="entry name" value="HISTRIAD"/>
</dbReference>
<dbReference type="PROSITE" id="PS00892">
    <property type="entry name" value="HIT_1"/>
    <property type="match status" value="1"/>
</dbReference>
<dbReference type="Pfam" id="PF01230">
    <property type="entry name" value="HIT"/>
    <property type="match status" value="1"/>
</dbReference>
<dbReference type="EMBL" id="PFET01000009">
    <property type="protein sequence ID" value="PJE75851.1"/>
    <property type="molecule type" value="Genomic_DNA"/>
</dbReference>
<evidence type="ECO:0000313" key="5">
    <source>
        <dbReference type="EMBL" id="PJE75851.1"/>
    </source>
</evidence>
<dbReference type="GO" id="GO:0009150">
    <property type="term" value="P:purine ribonucleotide metabolic process"/>
    <property type="evidence" value="ECO:0007669"/>
    <property type="project" value="TreeGrafter"/>
</dbReference>
<dbReference type="GO" id="GO:0006790">
    <property type="term" value="P:sulfur compound metabolic process"/>
    <property type="evidence" value="ECO:0007669"/>
    <property type="project" value="TreeGrafter"/>
</dbReference>
<dbReference type="InterPro" id="IPR011146">
    <property type="entry name" value="HIT-like"/>
</dbReference>
<proteinExistence type="predicted"/>
<evidence type="ECO:0000313" key="6">
    <source>
        <dbReference type="Proteomes" id="UP000231152"/>
    </source>
</evidence>
<dbReference type="InterPro" id="IPR036265">
    <property type="entry name" value="HIT-like_sf"/>
</dbReference>
<evidence type="ECO:0000256" key="3">
    <source>
        <dbReference type="PROSITE-ProRule" id="PRU00464"/>
    </source>
</evidence>
<dbReference type="InterPro" id="IPR039384">
    <property type="entry name" value="HINT"/>
</dbReference>
<evidence type="ECO:0000256" key="2">
    <source>
        <dbReference type="PIRSR" id="PIRSR601310-3"/>
    </source>
</evidence>
<dbReference type="Proteomes" id="UP000231152">
    <property type="component" value="Unassembled WGS sequence"/>
</dbReference>